<evidence type="ECO:0000259" key="5">
    <source>
        <dbReference type="Pfam" id="PF17939"/>
    </source>
</evidence>
<proteinExistence type="predicted"/>
<dbReference type="RefSeq" id="WP_168015618.1">
    <property type="nucleotide sequence ID" value="NZ_JAATEP010000030.1"/>
</dbReference>
<dbReference type="Gene3D" id="1.10.357.10">
    <property type="entry name" value="Tetracycline Repressor, domain 2"/>
    <property type="match status" value="1"/>
</dbReference>
<dbReference type="InterPro" id="IPR009057">
    <property type="entry name" value="Homeodomain-like_sf"/>
</dbReference>
<keyword evidence="7" id="KW-1185">Reference proteome</keyword>
<dbReference type="InterPro" id="IPR001647">
    <property type="entry name" value="HTH_TetR"/>
</dbReference>
<dbReference type="Pfam" id="PF17939">
    <property type="entry name" value="TetR_C_30"/>
    <property type="match status" value="1"/>
</dbReference>
<evidence type="ECO:0000259" key="4">
    <source>
        <dbReference type="Pfam" id="PF00440"/>
    </source>
</evidence>
<organism evidence="6 7">
    <name type="scientific">Nonomuraea composti</name>
    <dbReference type="NCBI Taxonomy" id="2720023"/>
    <lineage>
        <taxon>Bacteria</taxon>
        <taxon>Bacillati</taxon>
        <taxon>Actinomycetota</taxon>
        <taxon>Actinomycetes</taxon>
        <taxon>Streptosporangiales</taxon>
        <taxon>Streptosporangiaceae</taxon>
        <taxon>Nonomuraea</taxon>
    </lineage>
</organism>
<sequence>MNIRTRRREEQVSATREALLAAAERLFAEHGVHAVGNRQISEAAGQGNNAAVTYHFGAKADLIRAISRRHAERIEAIRERMMAGIAASTDLRDWVACLVRPFTEHLETLEAAGGPTWYARFTAQVMADPAFSAIMVDEAVSAAPVLRTYREGLTRCLPGLPDEFHGERFAMARHLIVQMCVERERALAEGAPTFRPTWASTADGLIEAIVALWRAPAGP</sequence>
<dbReference type="InterPro" id="IPR050109">
    <property type="entry name" value="HTH-type_TetR-like_transc_reg"/>
</dbReference>
<protein>
    <submittedName>
        <fullName evidence="6">TetR family transcriptional regulator</fullName>
    </submittedName>
</protein>
<evidence type="ECO:0000313" key="7">
    <source>
        <dbReference type="Proteomes" id="UP000696294"/>
    </source>
</evidence>
<name>A0ABX1BDJ3_9ACTN</name>
<accession>A0ABX1BDJ3</accession>
<keyword evidence="2" id="KW-0238">DNA-binding</keyword>
<keyword evidence="3" id="KW-0804">Transcription</keyword>
<gene>
    <name evidence="6" type="ORF">HCN51_35185</name>
</gene>
<keyword evidence="1" id="KW-0805">Transcription regulation</keyword>
<dbReference type="Pfam" id="PF00440">
    <property type="entry name" value="TetR_N"/>
    <property type="match status" value="1"/>
</dbReference>
<comment type="caution">
    <text evidence="6">The sequence shown here is derived from an EMBL/GenBank/DDBJ whole genome shotgun (WGS) entry which is preliminary data.</text>
</comment>
<evidence type="ECO:0000256" key="3">
    <source>
        <dbReference type="ARBA" id="ARBA00023163"/>
    </source>
</evidence>
<dbReference type="InterPro" id="IPR041586">
    <property type="entry name" value="PsrA_TetR_C"/>
</dbReference>
<evidence type="ECO:0000256" key="2">
    <source>
        <dbReference type="ARBA" id="ARBA00023125"/>
    </source>
</evidence>
<dbReference type="SUPFAM" id="SSF46689">
    <property type="entry name" value="Homeodomain-like"/>
    <property type="match status" value="1"/>
</dbReference>
<feature type="domain" description="HTH tetR-type" evidence="4">
    <location>
        <begin position="19"/>
        <end position="66"/>
    </location>
</feature>
<dbReference type="Proteomes" id="UP000696294">
    <property type="component" value="Unassembled WGS sequence"/>
</dbReference>
<reference evidence="6 7" key="1">
    <citation type="submission" date="2020-03" db="EMBL/GenBank/DDBJ databases">
        <title>WGS of actinomycetes isolated from Thailand.</title>
        <authorList>
            <person name="Thawai C."/>
        </authorList>
    </citation>
    <scope>NUCLEOTIDE SEQUENCE [LARGE SCALE GENOMIC DNA]</scope>
    <source>
        <strain evidence="6 7">FMUSA5-5</strain>
    </source>
</reference>
<evidence type="ECO:0000313" key="6">
    <source>
        <dbReference type="EMBL" id="NJP94625.1"/>
    </source>
</evidence>
<evidence type="ECO:0000256" key="1">
    <source>
        <dbReference type="ARBA" id="ARBA00023015"/>
    </source>
</evidence>
<dbReference type="PANTHER" id="PTHR30055">
    <property type="entry name" value="HTH-TYPE TRANSCRIPTIONAL REGULATOR RUTR"/>
    <property type="match status" value="1"/>
</dbReference>
<dbReference type="EMBL" id="JAATEP010000030">
    <property type="protein sequence ID" value="NJP94625.1"/>
    <property type="molecule type" value="Genomic_DNA"/>
</dbReference>
<dbReference type="PANTHER" id="PTHR30055:SF234">
    <property type="entry name" value="HTH-TYPE TRANSCRIPTIONAL REGULATOR BETI"/>
    <property type="match status" value="1"/>
</dbReference>
<feature type="domain" description="PsrA tetracyclin repressor-like C-terminal" evidence="5">
    <location>
        <begin position="97"/>
        <end position="211"/>
    </location>
</feature>